<feature type="region of interest" description="Disordered" evidence="6">
    <location>
        <begin position="469"/>
        <end position="561"/>
    </location>
</feature>
<dbReference type="SMART" id="SM00327">
    <property type="entry name" value="VWA"/>
    <property type="match status" value="1"/>
</dbReference>
<feature type="transmembrane region" description="Helical" evidence="7">
    <location>
        <begin position="305"/>
        <end position="322"/>
    </location>
</feature>
<evidence type="ECO:0000313" key="10">
    <source>
        <dbReference type="Proteomes" id="UP000823604"/>
    </source>
</evidence>
<evidence type="ECO:0000313" key="9">
    <source>
        <dbReference type="EMBL" id="MBO8472748.1"/>
    </source>
</evidence>
<organism evidence="9 10">
    <name type="scientific">Candidatus Merdivivens pullicola</name>
    <dbReference type="NCBI Taxonomy" id="2840872"/>
    <lineage>
        <taxon>Bacteria</taxon>
        <taxon>Pseudomonadati</taxon>
        <taxon>Bacteroidota</taxon>
        <taxon>Bacteroidia</taxon>
        <taxon>Bacteroidales</taxon>
        <taxon>Muribaculaceae</taxon>
        <taxon>Muribaculaceae incertae sedis</taxon>
        <taxon>Candidatus Merdivivens</taxon>
    </lineage>
</organism>
<dbReference type="InterPro" id="IPR002035">
    <property type="entry name" value="VWF_A"/>
</dbReference>
<evidence type="ECO:0000256" key="2">
    <source>
        <dbReference type="ARBA" id="ARBA00022692"/>
    </source>
</evidence>
<dbReference type="Proteomes" id="UP000823604">
    <property type="component" value="Unassembled WGS sequence"/>
</dbReference>
<dbReference type="InterPro" id="IPR011990">
    <property type="entry name" value="TPR-like_helical_dom_sf"/>
</dbReference>
<evidence type="ECO:0000256" key="3">
    <source>
        <dbReference type="ARBA" id="ARBA00022989"/>
    </source>
</evidence>
<dbReference type="Gene3D" id="1.25.40.10">
    <property type="entry name" value="Tetratricopeptide repeat domain"/>
    <property type="match status" value="1"/>
</dbReference>
<dbReference type="Pfam" id="PF13432">
    <property type="entry name" value="TPR_16"/>
    <property type="match status" value="1"/>
</dbReference>
<protein>
    <submittedName>
        <fullName evidence="9">VWA domain-containing protein</fullName>
    </submittedName>
</protein>
<keyword evidence="5" id="KW-0802">TPR repeat</keyword>
<dbReference type="Pfam" id="PF07584">
    <property type="entry name" value="BatA"/>
    <property type="match status" value="1"/>
</dbReference>
<dbReference type="InterPro" id="IPR050768">
    <property type="entry name" value="UPF0353/GerABKA_families"/>
</dbReference>
<dbReference type="InterPro" id="IPR019734">
    <property type="entry name" value="TPR_rpt"/>
</dbReference>
<proteinExistence type="predicted"/>
<dbReference type="PANTHER" id="PTHR22550:SF5">
    <property type="entry name" value="LEUCINE ZIPPER PROTEIN 4"/>
    <property type="match status" value="1"/>
</dbReference>
<keyword evidence="1" id="KW-1003">Cell membrane</keyword>
<sequence length="561" mass="63395">MINFANPQYIFLLLLIPVFFIIYGIGRRVRRRRISRMGDPGLVESLMPSRSRVKGWVRMVLFSAAFFFFVIGLMRPQIGARLKEQEKSGAEIMIVLDVSNSMLAEDYTPNRLERAKLSISSLVDRLRDDRIGLVIFAGTSFVQLPITADYVSAKIFLNSISTNSIPVQGTAIGDALATSIRGFSSQSEGSRAIILITDGENHEDDPVALAKEAAEMGIRVFCIGVGSPEGEPIPYEGGLLKDKDGNIVVTRLDEDVLKEVAYAGNGLYIRAGNSEFGLNPIIDEIRNMDAEKFKSVVFEDFDEQYMYFFAIALVLLVIEMLIGERRVGRKIFTTALVFMLSAGLASAQPDKKDIRKGNRDFKKESYAEADIDYRKALLKDSMSVAANYNLANTLYRQGDFDGAASFYSKITDSTALGRYYSDYNYNLGNLSLEQKDYEKAVEAYKNALRRNPADLDAKENLAYAQKMLKNQQQNQQNQQQNQQQDQQQNQQQDQQQDQKQDQKQDQQQNRQDGRQPSDSKLTPQAAQQMLQAIQAKEKETQDKVKKEKAEALKSRQKEKNW</sequence>
<reference evidence="9" key="2">
    <citation type="journal article" date="2021" name="PeerJ">
        <title>Extensive microbial diversity within the chicken gut microbiome revealed by metagenomics and culture.</title>
        <authorList>
            <person name="Gilroy R."/>
            <person name="Ravi A."/>
            <person name="Getino M."/>
            <person name="Pursley I."/>
            <person name="Horton D.L."/>
            <person name="Alikhan N.F."/>
            <person name="Baker D."/>
            <person name="Gharbi K."/>
            <person name="Hall N."/>
            <person name="Watson M."/>
            <person name="Adriaenssens E.M."/>
            <person name="Foster-Nyarko E."/>
            <person name="Jarju S."/>
            <person name="Secka A."/>
            <person name="Antonio M."/>
            <person name="Oren A."/>
            <person name="Chaudhuri R.R."/>
            <person name="La Ragione R."/>
            <person name="Hildebrand F."/>
            <person name="Pallen M.J."/>
        </authorList>
    </citation>
    <scope>NUCLEOTIDE SEQUENCE</scope>
    <source>
        <strain evidence="9">B1-8020</strain>
    </source>
</reference>
<dbReference type="PANTHER" id="PTHR22550">
    <property type="entry name" value="SPORE GERMINATION PROTEIN"/>
    <property type="match status" value="1"/>
</dbReference>
<keyword evidence="4 7" id="KW-0472">Membrane</keyword>
<dbReference type="EMBL" id="JADIMA010000036">
    <property type="protein sequence ID" value="MBO8472748.1"/>
    <property type="molecule type" value="Genomic_DNA"/>
</dbReference>
<dbReference type="InterPro" id="IPR024163">
    <property type="entry name" value="Aerotolerance_reg_N"/>
</dbReference>
<dbReference type="SUPFAM" id="SSF48452">
    <property type="entry name" value="TPR-like"/>
    <property type="match status" value="1"/>
</dbReference>
<evidence type="ECO:0000256" key="6">
    <source>
        <dbReference type="SAM" id="MobiDB-lite"/>
    </source>
</evidence>
<dbReference type="PROSITE" id="PS50234">
    <property type="entry name" value="VWFA"/>
    <property type="match status" value="1"/>
</dbReference>
<feature type="repeat" description="TPR" evidence="5">
    <location>
        <begin position="421"/>
        <end position="454"/>
    </location>
</feature>
<evidence type="ECO:0000259" key="8">
    <source>
        <dbReference type="PROSITE" id="PS50234"/>
    </source>
</evidence>
<feature type="compositionally biased region" description="Basic and acidic residues" evidence="6">
    <location>
        <begin position="535"/>
        <end position="561"/>
    </location>
</feature>
<keyword evidence="3 7" id="KW-1133">Transmembrane helix</keyword>
<reference evidence="9" key="1">
    <citation type="submission" date="2020-10" db="EMBL/GenBank/DDBJ databases">
        <authorList>
            <person name="Gilroy R."/>
        </authorList>
    </citation>
    <scope>NUCLEOTIDE SEQUENCE</scope>
    <source>
        <strain evidence="9">B1-8020</strain>
    </source>
</reference>
<evidence type="ECO:0000256" key="5">
    <source>
        <dbReference type="PROSITE-ProRule" id="PRU00339"/>
    </source>
</evidence>
<dbReference type="AlphaFoldDB" id="A0A9D9IHF2"/>
<feature type="compositionally biased region" description="Low complexity" evidence="6">
    <location>
        <begin position="469"/>
        <end position="495"/>
    </location>
</feature>
<dbReference type="Pfam" id="PF00092">
    <property type="entry name" value="VWA"/>
    <property type="match status" value="1"/>
</dbReference>
<feature type="compositionally biased region" description="Low complexity" evidence="6">
    <location>
        <begin position="524"/>
        <end position="534"/>
    </location>
</feature>
<dbReference type="SMART" id="SM00028">
    <property type="entry name" value="TPR"/>
    <property type="match status" value="2"/>
</dbReference>
<evidence type="ECO:0000256" key="7">
    <source>
        <dbReference type="SAM" id="Phobius"/>
    </source>
</evidence>
<dbReference type="Gene3D" id="3.40.50.410">
    <property type="entry name" value="von Willebrand factor, type A domain"/>
    <property type="match status" value="1"/>
</dbReference>
<gene>
    <name evidence="9" type="ORF">IAB81_03885</name>
</gene>
<dbReference type="SUPFAM" id="SSF53300">
    <property type="entry name" value="vWA-like"/>
    <property type="match status" value="1"/>
</dbReference>
<dbReference type="PROSITE" id="PS50005">
    <property type="entry name" value="TPR"/>
    <property type="match status" value="1"/>
</dbReference>
<feature type="transmembrane region" description="Helical" evidence="7">
    <location>
        <begin position="6"/>
        <end position="26"/>
    </location>
</feature>
<dbReference type="Pfam" id="PF00515">
    <property type="entry name" value="TPR_1"/>
    <property type="match status" value="1"/>
</dbReference>
<name>A0A9D9IHF2_9BACT</name>
<dbReference type="InterPro" id="IPR036465">
    <property type="entry name" value="vWFA_dom_sf"/>
</dbReference>
<dbReference type="PROSITE" id="PS50293">
    <property type="entry name" value="TPR_REGION"/>
    <property type="match status" value="1"/>
</dbReference>
<evidence type="ECO:0000256" key="1">
    <source>
        <dbReference type="ARBA" id="ARBA00022475"/>
    </source>
</evidence>
<feature type="domain" description="VWFA" evidence="8">
    <location>
        <begin position="91"/>
        <end position="285"/>
    </location>
</feature>
<comment type="caution">
    <text evidence="9">The sequence shown here is derived from an EMBL/GenBank/DDBJ whole genome shotgun (WGS) entry which is preliminary data.</text>
</comment>
<accession>A0A9D9IHF2</accession>
<evidence type="ECO:0000256" key="4">
    <source>
        <dbReference type="ARBA" id="ARBA00023136"/>
    </source>
</evidence>
<keyword evidence="2 7" id="KW-0812">Transmembrane</keyword>
<feature type="transmembrane region" description="Helical" evidence="7">
    <location>
        <begin position="55"/>
        <end position="74"/>
    </location>
</feature>